<name>A0A7S3JVR5_9STRA</name>
<keyword evidence="3" id="KW-0119">Carbohydrate metabolism</keyword>
<dbReference type="InterPro" id="IPR008811">
    <property type="entry name" value="Glycosyl_hydrolases_36"/>
</dbReference>
<dbReference type="SUPFAM" id="SSF51445">
    <property type="entry name" value="(Trans)glycosidases"/>
    <property type="match status" value="1"/>
</dbReference>
<dbReference type="Pfam" id="PF05691">
    <property type="entry name" value="Raffinose_syn"/>
    <property type="match status" value="1"/>
</dbReference>
<sequence length="642" mass="70510">MQLDRDFEHHASHNKDEGKAILSEVPSSQDIESSAAITEQSTKALLSGVTLTGESVSKSAATYLYQTKQEEMRSFYDAFTTYVQRLGATTLGALYSNIVESGNDDGIAVTLWRWAATSTPLRNSLIEFYDDHTDFTRRLAWPPRPHISKFNGIDGMYRLIQDAKEKFGVKHVTCWHAVAGTWGGVSESDDFSDPLRLERLHSKATPHLRHIEPSIAWDPASLKGLTTPTNSGAVSALYDDLYANLKECGVDAVKADAQSGVGPLGHKHGGGPMSVRMFVNAMENAAQKYFVDNDDALAVTNCMCHSTENLYSYFSSAIARASDDFYPRDEGSWRFHLTACAFNSMFISTISFPDYDMFQSRHEAGWLHAAARAVSGGPVTLSDAPGLHDPDILKAIALPDGSTLLAEAPARLTGDCIFNDVTSDQRTPLKLVAPNACGGAVIGVFNVQGSTWSRQNRRFEQDNDSSCNLKASIHLNDALTAYQHPLMKDDTAAAASALAISEDSPFVAIAFDPHNSRPKILHDFRKKKSLTHNLDAGDFAVYTLARIRTAHNDIHWAPIGLINMLNGGAAVREVINKPEDDSVEILAKGPGTFAIFSESRPERILIDDVPIRFNFHDHLLSFDLPFASMDSGSVYRIKLNFF</sequence>
<protein>
    <recommendedName>
        <fullName evidence="2">galactinol--sucrose galactosyltransferase</fullName>
        <ecNumber evidence="2">2.4.1.82</ecNumber>
    </recommendedName>
</protein>
<dbReference type="InterPro" id="IPR017853">
    <property type="entry name" value="GH"/>
</dbReference>
<gene>
    <name evidence="5" type="ORF">ALAG00032_LOCUS7261</name>
</gene>
<evidence type="ECO:0000256" key="3">
    <source>
        <dbReference type="ARBA" id="ARBA00023277"/>
    </source>
</evidence>
<dbReference type="EC" id="2.4.1.82" evidence="2"/>
<reference evidence="5" key="1">
    <citation type="submission" date="2021-01" db="EMBL/GenBank/DDBJ databases">
        <authorList>
            <person name="Corre E."/>
            <person name="Pelletier E."/>
            <person name="Niang G."/>
            <person name="Scheremetjew M."/>
            <person name="Finn R."/>
            <person name="Kale V."/>
            <person name="Holt S."/>
            <person name="Cochrane G."/>
            <person name="Meng A."/>
            <person name="Brown T."/>
            <person name="Cohen L."/>
        </authorList>
    </citation>
    <scope>NUCLEOTIDE SEQUENCE</scope>
    <source>
        <strain evidence="5">CCMP1510</strain>
    </source>
</reference>
<evidence type="ECO:0000313" key="5">
    <source>
        <dbReference type="EMBL" id="CAE0366517.1"/>
    </source>
</evidence>
<accession>A0A7S3JVR5</accession>
<comment type="similarity">
    <text evidence="1">Belongs to the glycosyl hydrolases 36 family.</text>
</comment>
<evidence type="ECO:0000256" key="4">
    <source>
        <dbReference type="ARBA" id="ARBA00049426"/>
    </source>
</evidence>
<proteinExistence type="inferred from homology"/>
<evidence type="ECO:0000256" key="1">
    <source>
        <dbReference type="ARBA" id="ARBA00007240"/>
    </source>
</evidence>
<dbReference type="PANTHER" id="PTHR31268">
    <property type="match status" value="1"/>
</dbReference>
<comment type="catalytic activity">
    <reaction evidence="4">
        <text>alpha-D-galactosyl-(1-&gt;3)-1D-myo-inositol + sucrose = raffinose + myo-inositol</text>
        <dbReference type="Rhea" id="RHEA:20161"/>
        <dbReference type="ChEBI" id="CHEBI:16634"/>
        <dbReference type="ChEBI" id="CHEBI:17268"/>
        <dbReference type="ChEBI" id="CHEBI:17505"/>
        <dbReference type="ChEBI" id="CHEBI:17992"/>
        <dbReference type="EC" id="2.4.1.82"/>
    </reaction>
</comment>
<dbReference type="Gene3D" id="3.20.20.70">
    <property type="entry name" value="Aldolase class I"/>
    <property type="match status" value="1"/>
</dbReference>
<dbReference type="EMBL" id="HBIJ01010576">
    <property type="protein sequence ID" value="CAE0366517.1"/>
    <property type="molecule type" value="Transcribed_RNA"/>
</dbReference>
<dbReference type="AlphaFoldDB" id="A0A7S3JVR5"/>
<dbReference type="PANTHER" id="PTHR31268:SF32">
    <property type="entry name" value="GALACTINOL--SUCROSE GALACTOSYLTRANSFERASE 2-RELATED"/>
    <property type="match status" value="1"/>
</dbReference>
<dbReference type="GO" id="GO:0047274">
    <property type="term" value="F:galactinol-sucrose galactosyltransferase activity"/>
    <property type="evidence" value="ECO:0007669"/>
    <property type="project" value="UniProtKB-EC"/>
</dbReference>
<dbReference type="InterPro" id="IPR013785">
    <property type="entry name" value="Aldolase_TIM"/>
</dbReference>
<evidence type="ECO:0000256" key="2">
    <source>
        <dbReference type="ARBA" id="ARBA00012708"/>
    </source>
</evidence>
<organism evidence="5">
    <name type="scientific">Aureoumbra lagunensis</name>
    <dbReference type="NCBI Taxonomy" id="44058"/>
    <lineage>
        <taxon>Eukaryota</taxon>
        <taxon>Sar</taxon>
        <taxon>Stramenopiles</taxon>
        <taxon>Ochrophyta</taxon>
        <taxon>Pelagophyceae</taxon>
        <taxon>Pelagomonadales</taxon>
        <taxon>Aureoumbra</taxon>
    </lineage>
</organism>